<dbReference type="Proteomes" id="UP000019243">
    <property type="component" value="Unassembled WGS sequence"/>
</dbReference>
<feature type="chain" id="PRO_5004889904" description="Bacteriocin" evidence="1">
    <location>
        <begin position="24"/>
        <end position="120"/>
    </location>
</feature>
<name>W7CLU3_9LIST</name>
<organism evidence="2 3">
    <name type="scientific">Brochothrix campestris FSL F6-1037</name>
    <dbReference type="NCBI Taxonomy" id="1265861"/>
    <lineage>
        <taxon>Bacteria</taxon>
        <taxon>Bacillati</taxon>
        <taxon>Bacillota</taxon>
        <taxon>Bacilli</taxon>
        <taxon>Bacillales</taxon>
        <taxon>Listeriaceae</taxon>
        <taxon>Brochothrix</taxon>
    </lineage>
</organism>
<dbReference type="RefSeq" id="WP_035314086.1">
    <property type="nucleotide sequence ID" value="NZ_AODH01000018.1"/>
</dbReference>
<proteinExistence type="predicted"/>
<keyword evidence="1" id="KW-0732">Signal</keyword>
<sequence>MKRGLLLTGIVLGIMLVSQTVQADYAYVGWIEGEGYQPLAKVASKPESHRGWTNYAGNYKQGHAETKWKGKKHYSRVQMKTTIWPHYVRVDTGRVWVKDKTSAHVSKSVMRNTTDTYWGS</sequence>
<accession>W7CLU3</accession>
<evidence type="ECO:0000313" key="3">
    <source>
        <dbReference type="Proteomes" id="UP000019243"/>
    </source>
</evidence>
<comment type="caution">
    <text evidence="2">The sequence shown here is derived from an EMBL/GenBank/DDBJ whole genome shotgun (WGS) entry which is preliminary data.</text>
</comment>
<protein>
    <recommendedName>
        <fullName evidence="4">Bacteriocin</fullName>
    </recommendedName>
</protein>
<reference evidence="2 3" key="1">
    <citation type="submission" date="2012-12" db="EMBL/GenBank/DDBJ databases">
        <title>Novel taxa of Listeriaceae from agricultural environments in the United States.</title>
        <authorList>
            <person name="den Bakker H.C."/>
            <person name="Allred A."/>
            <person name="Warchocki S."/>
            <person name="Wright E.M."/>
            <person name="Burrell A."/>
            <person name="Nightingale K.K."/>
            <person name="Kephart D."/>
            <person name="Wiedmann M."/>
        </authorList>
    </citation>
    <scope>NUCLEOTIDE SEQUENCE [LARGE SCALE GENOMIC DNA]</scope>
    <source>
        <strain evidence="2 3">FSL F6-1037</strain>
    </source>
</reference>
<evidence type="ECO:0008006" key="4">
    <source>
        <dbReference type="Google" id="ProtNLM"/>
    </source>
</evidence>
<evidence type="ECO:0000313" key="2">
    <source>
        <dbReference type="EMBL" id="EUJ40494.1"/>
    </source>
</evidence>
<keyword evidence="3" id="KW-1185">Reference proteome</keyword>
<feature type="signal peptide" evidence="1">
    <location>
        <begin position="1"/>
        <end position="23"/>
    </location>
</feature>
<dbReference type="AlphaFoldDB" id="W7CLU3"/>
<gene>
    <name evidence="2" type="ORF">BCAMP_05169</name>
</gene>
<dbReference type="STRING" id="1265861.BCAMP_05169"/>
<evidence type="ECO:0000256" key="1">
    <source>
        <dbReference type="SAM" id="SignalP"/>
    </source>
</evidence>
<dbReference type="EMBL" id="AODH01000018">
    <property type="protein sequence ID" value="EUJ40494.1"/>
    <property type="molecule type" value="Genomic_DNA"/>
</dbReference>